<reference evidence="1" key="1">
    <citation type="submission" date="2021-02" db="EMBL/GenBank/DDBJ databases">
        <title>Draft genome sequence of Microbispora sp. RL4-1S isolated from rice leaves in Thailand.</title>
        <authorList>
            <person name="Muangham S."/>
            <person name="Duangmal K."/>
        </authorList>
    </citation>
    <scope>NUCLEOTIDE SEQUENCE</scope>
    <source>
        <strain evidence="1">RL4-1S</strain>
    </source>
</reference>
<sequence>MPKIACLALALALAGAALNPALLFALPVLTSAALIAYRRRLAQRPYATCRPCKGTGYRLSRVFASSTGYCPDCLSTGRRLRPGARLLNVR</sequence>
<name>A0A941AMB3_9ACTN</name>
<evidence type="ECO:0000313" key="1">
    <source>
        <dbReference type="EMBL" id="MBP2708207.1"/>
    </source>
</evidence>
<keyword evidence="2" id="KW-1185">Reference proteome</keyword>
<dbReference type="AlphaFoldDB" id="A0A941AMB3"/>
<gene>
    <name evidence="1" type="ORF">JOL79_30950</name>
</gene>
<dbReference type="Proteomes" id="UP000674234">
    <property type="component" value="Unassembled WGS sequence"/>
</dbReference>
<accession>A0A941AMB3</accession>
<comment type="caution">
    <text evidence="1">The sequence shown here is derived from an EMBL/GenBank/DDBJ whole genome shotgun (WGS) entry which is preliminary data.</text>
</comment>
<evidence type="ECO:0000313" key="2">
    <source>
        <dbReference type="Proteomes" id="UP000674234"/>
    </source>
</evidence>
<protein>
    <submittedName>
        <fullName evidence="1">Uncharacterized protein</fullName>
    </submittedName>
</protein>
<proteinExistence type="predicted"/>
<dbReference type="RefSeq" id="WP_210159472.1">
    <property type="nucleotide sequence ID" value="NZ_JAFCNB010000028.1"/>
</dbReference>
<dbReference type="EMBL" id="JAFCNB010000028">
    <property type="protein sequence ID" value="MBP2708207.1"/>
    <property type="molecule type" value="Genomic_DNA"/>
</dbReference>
<organism evidence="1 2">
    <name type="scientific">Microbispora oryzae</name>
    <dbReference type="NCBI Taxonomy" id="2806554"/>
    <lineage>
        <taxon>Bacteria</taxon>
        <taxon>Bacillati</taxon>
        <taxon>Actinomycetota</taxon>
        <taxon>Actinomycetes</taxon>
        <taxon>Streptosporangiales</taxon>
        <taxon>Streptosporangiaceae</taxon>
        <taxon>Microbispora</taxon>
    </lineage>
</organism>